<dbReference type="GO" id="GO:0097720">
    <property type="term" value="P:calcineurin-mediated signaling"/>
    <property type="evidence" value="ECO:0007669"/>
    <property type="project" value="InterPro"/>
</dbReference>
<dbReference type="PROSITE" id="PS00125">
    <property type="entry name" value="SER_THR_PHOSPHATASE"/>
    <property type="match status" value="1"/>
</dbReference>
<evidence type="ECO:0000256" key="7">
    <source>
        <dbReference type="ARBA" id="ARBA00022833"/>
    </source>
</evidence>
<evidence type="ECO:0000256" key="13">
    <source>
        <dbReference type="RuleBase" id="RU004273"/>
    </source>
</evidence>
<comment type="cofactor">
    <cofactor evidence="2">
        <name>Fe(3+)</name>
        <dbReference type="ChEBI" id="CHEBI:29034"/>
    </cofactor>
</comment>
<evidence type="ECO:0000256" key="9">
    <source>
        <dbReference type="ARBA" id="ARBA00022912"/>
    </source>
</evidence>
<dbReference type="EMBL" id="KN817526">
    <property type="protein sequence ID" value="KJA26841.1"/>
    <property type="molecule type" value="Genomic_DNA"/>
</dbReference>
<feature type="compositionally biased region" description="Low complexity" evidence="14">
    <location>
        <begin position="571"/>
        <end position="580"/>
    </location>
</feature>
<keyword evidence="17" id="KW-1185">Reference proteome</keyword>
<evidence type="ECO:0000256" key="8">
    <source>
        <dbReference type="ARBA" id="ARBA00022860"/>
    </source>
</evidence>
<dbReference type="GO" id="GO:0046872">
    <property type="term" value="F:metal ion binding"/>
    <property type="evidence" value="ECO:0007669"/>
    <property type="project" value="UniProtKB-KW"/>
</dbReference>
<dbReference type="Pfam" id="PF00149">
    <property type="entry name" value="Metallophos"/>
    <property type="match status" value="1"/>
</dbReference>
<evidence type="ECO:0000256" key="3">
    <source>
        <dbReference type="ARBA" id="ARBA00009905"/>
    </source>
</evidence>
<feature type="region of interest" description="Disordered" evidence="14">
    <location>
        <begin position="562"/>
        <end position="606"/>
    </location>
</feature>
<accession>A0A0D2PE42</accession>
<proteinExistence type="inferred from homology"/>
<feature type="region of interest" description="Disordered" evidence="14">
    <location>
        <begin position="642"/>
        <end position="672"/>
    </location>
</feature>
<evidence type="ECO:0000256" key="6">
    <source>
        <dbReference type="ARBA" id="ARBA00022801"/>
    </source>
</evidence>
<dbReference type="Gene3D" id="3.60.21.10">
    <property type="match status" value="1"/>
</dbReference>
<name>A0A0D2PE42_HYPSF</name>
<dbReference type="InterPro" id="IPR006186">
    <property type="entry name" value="Ser/Thr-sp_prot-phosphatase"/>
</dbReference>
<keyword evidence="6 13" id="KW-0378">Hydrolase</keyword>
<evidence type="ECO:0000256" key="1">
    <source>
        <dbReference type="ARBA" id="ARBA00001947"/>
    </source>
</evidence>
<evidence type="ECO:0000256" key="14">
    <source>
        <dbReference type="SAM" id="MobiDB-lite"/>
    </source>
</evidence>
<comment type="subunit">
    <text evidence="4">Composed of two components (A and B), the A component is the catalytic subunit and the B component confers calcium sensitivity.</text>
</comment>
<comment type="catalytic activity">
    <reaction evidence="11">
        <text>O-phospho-L-seryl-[protein] + H2O = L-seryl-[protein] + phosphate</text>
        <dbReference type="Rhea" id="RHEA:20629"/>
        <dbReference type="Rhea" id="RHEA-COMP:9863"/>
        <dbReference type="Rhea" id="RHEA-COMP:11604"/>
        <dbReference type="ChEBI" id="CHEBI:15377"/>
        <dbReference type="ChEBI" id="CHEBI:29999"/>
        <dbReference type="ChEBI" id="CHEBI:43474"/>
        <dbReference type="ChEBI" id="CHEBI:83421"/>
        <dbReference type="EC" id="3.1.3.16"/>
    </reaction>
</comment>
<dbReference type="GO" id="GO:0005516">
    <property type="term" value="F:calmodulin binding"/>
    <property type="evidence" value="ECO:0007669"/>
    <property type="project" value="UniProtKB-KW"/>
</dbReference>
<evidence type="ECO:0000256" key="10">
    <source>
        <dbReference type="ARBA" id="ARBA00023004"/>
    </source>
</evidence>
<dbReference type="InterPro" id="IPR029052">
    <property type="entry name" value="Metallo-depent_PP-like"/>
</dbReference>
<dbReference type="Proteomes" id="UP000054270">
    <property type="component" value="Unassembled WGS sequence"/>
</dbReference>
<keyword evidence="8" id="KW-0112">Calmodulin-binding</keyword>
<dbReference type="InterPro" id="IPR041751">
    <property type="entry name" value="MPP_PP2B"/>
</dbReference>
<feature type="compositionally biased region" description="Gly residues" evidence="14">
    <location>
        <begin position="644"/>
        <end position="658"/>
    </location>
</feature>
<feature type="domain" description="Serine/threonine specific protein phosphatases" evidence="15">
    <location>
        <begin position="174"/>
        <end position="179"/>
    </location>
</feature>
<evidence type="ECO:0000259" key="15">
    <source>
        <dbReference type="PROSITE" id="PS00125"/>
    </source>
</evidence>
<keyword evidence="9" id="KW-0904">Protein phosphatase</keyword>
<dbReference type="InterPro" id="IPR043360">
    <property type="entry name" value="PP2B"/>
</dbReference>
<dbReference type="OMA" id="YPAACNF"/>
<dbReference type="STRING" id="945553.A0A0D2PE42"/>
<protein>
    <recommendedName>
        <fullName evidence="13">Serine/threonine-protein phosphatase</fullName>
        <ecNumber evidence="13">3.1.3.16</ecNumber>
    </recommendedName>
</protein>
<evidence type="ECO:0000256" key="5">
    <source>
        <dbReference type="ARBA" id="ARBA00022723"/>
    </source>
</evidence>
<evidence type="ECO:0000313" key="17">
    <source>
        <dbReference type="Proteomes" id="UP000054270"/>
    </source>
</evidence>
<dbReference type="SUPFAM" id="SSF56300">
    <property type="entry name" value="Metallo-dependent phosphatases"/>
    <property type="match status" value="1"/>
</dbReference>
<dbReference type="CDD" id="cd07416">
    <property type="entry name" value="MPP_PP2B"/>
    <property type="match status" value="1"/>
</dbReference>
<dbReference type="GO" id="GO:0033192">
    <property type="term" value="F:calmodulin-dependent protein phosphatase activity"/>
    <property type="evidence" value="ECO:0007669"/>
    <property type="project" value="InterPro"/>
</dbReference>
<dbReference type="AlphaFoldDB" id="A0A0D2PE42"/>
<keyword evidence="5" id="KW-0479">Metal-binding</keyword>
<evidence type="ECO:0000256" key="4">
    <source>
        <dbReference type="ARBA" id="ARBA00011112"/>
    </source>
</evidence>
<keyword evidence="10" id="KW-0408">Iron</keyword>
<dbReference type="InterPro" id="IPR004843">
    <property type="entry name" value="Calcineurin-like_PHP"/>
</dbReference>
<gene>
    <name evidence="16" type="ORF">HYPSUDRAFT_35998</name>
</gene>
<dbReference type="PANTHER" id="PTHR45673">
    <property type="entry name" value="SERINE/THREONINE-PROTEIN PHOSPHATASE 2B CATALYTIC SUBUNIT 1-RELATED"/>
    <property type="match status" value="1"/>
</dbReference>
<evidence type="ECO:0000256" key="2">
    <source>
        <dbReference type="ARBA" id="ARBA00001965"/>
    </source>
</evidence>
<evidence type="ECO:0000256" key="11">
    <source>
        <dbReference type="ARBA" id="ARBA00047761"/>
    </source>
</evidence>
<keyword evidence="7" id="KW-0862">Zinc</keyword>
<evidence type="ECO:0000256" key="12">
    <source>
        <dbReference type="ARBA" id="ARBA00048336"/>
    </source>
</evidence>
<comment type="cofactor">
    <cofactor evidence="1">
        <name>Zn(2+)</name>
        <dbReference type="ChEBI" id="CHEBI:29105"/>
    </cofactor>
</comment>
<comment type="catalytic activity">
    <reaction evidence="12 13">
        <text>O-phospho-L-threonyl-[protein] + H2O = L-threonyl-[protein] + phosphate</text>
        <dbReference type="Rhea" id="RHEA:47004"/>
        <dbReference type="Rhea" id="RHEA-COMP:11060"/>
        <dbReference type="Rhea" id="RHEA-COMP:11605"/>
        <dbReference type="ChEBI" id="CHEBI:15377"/>
        <dbReference type="ChEBI" id="CHEBI:30013"/>
        <dbReference type="ChEBI" id="CHEBI:43474"/>
        <dbReference type="ChEBI" id="CHEBI:61977"/>
        <dbReference type="EC" id="3.1.3.16"/>
    </reaction>
</comment>
<evidence type="ECO:0000313" key="16">
    <source>
        <dbReference type="EMBL" id="KJA26841.1"/>
    </source>
</evidence>
<comment type="similarity">
    <text evidence="3">Belongs to the PPP phosphatase family. PP-2B subfamily.</text>
</comment>
<dbReference type="PRINTS" id="PR00114">
    <property type="entry name" value="STPHPHTASE"/>
</dbReference>
<reference evidence="17" key="1">
    <citation type="submission" date="2014-04" db="EMBL/GenBank/DDBJ databases">
        <title>Evolutionary Origins and Diversification of the Mycorrhizal Mutualists.</title>
        <authorList>
            <consortium name="DOE Joint Genome Institute"/>
            <consortium name="Mycorrhizal Genomics Consortium"/>
            <person name="Kohler A."/>
            <person name="Kuo A."/>
            <person name="Nagy L.G."/>
            <person name="Floudas D."/>
            <person name="Copeland A."/>
            <person name="Barry K.W."/>
            <person name="Cichocki N."/>
            <person name="Veneault-Fourrey C."/>
            <person name="LaButti K."/>
            <person name="Lindquist E.A."/>
            <person name="Lipzen A."/>
            <person name="Lundell T."/>
            <person name="Morin E."/>
            <person name="Murat C."/>
            <person name="Riley R."/>
            <person name="Ohm R."/>
            <person name="Sun H."/>
            <person name="Tunlid A."/>
            <person name="Henrissat B."/>
            <person name="Grigoriev I.V."/>
            <person name="Hibbett D.S."/>
            <person name="Martin F."/>
        </authorList>
    </citation>
    <scope>NUCLEOTIDE SEQUENCE [LARGE SCALE GENOMIC DNA]</scope>
    <source>
        <strain evidence="17">FD-334 SS-4</strain>
    </source>
</reference>
<sequence length="672" mass="74406">MATHIERLVEKIQVKEPIPTIDFTQHTLEDGNVISTQERVVKDVQAPAMFKPTPEQFFNKHGQDRTKPDVAFLKNHFYREGRLTEDQALWILEKGTDILKKEGNVLQVDAPITVCGDIHGQYYDLMKLFEVGGSPADTRYLFLGDYVDRGYFSIECVLYLWSLKIWYPDSLFLLRGNHECRHLTDYFTFKLECKHKYSERVYDACMESFCALPLAAVMNKQFLCIHGGLSPELNTLDDLRAIDRFREPPTHGLMCDILWADPVEDFGSEKTTDSFIHNHVRGCSYFFTYQAACQFLERNNLLSIIRAHEAQDAGYRMYRKTKTTGFPSVMTIFSAPNYLDVYGNKAAVLKYESNVMNIRQFNSTPHPYWLPNFMDVFTWSLPFVGEKITDMLVAVLNTCTKEELEENDEDLAILSPTTAAAETAERRKIIKNKIMAVGRMARVFALLREESERVSELKSVTGSNKLPYGTLASGGEGIREAISGFDDARKSDIENERLPPELFDAESEEGRAILSSSQPVTPSENMAQPGPVAPNGINEGLEKLIADRGGPPSGLTRISTSPISGPAGIQTPTSPTMPSPGGYKRGHARNASLGTTMTSPSTRRRSIESTMSLIQGVLDGNGNGRIEEDESVETLTNKLAGSSVGAGGAGGFTFGGGSSSTNGGAKNGRGGR</sequence>
<dbReference type="OrthoDB" id="5593063at2759"/>
<organism evidence="16 17">
    <name type="scientific">Hypholoma sublateritium (strain FD-334 SS-4)</name>
    <dbReference type="NCBI Taxonomy" id="945553"/>
    <lineage>
        <taxon>Eukaryota</taxon>
        <taxon>Fungi</taxon>
        <taxon>Dikarya</taxon>
        <taxon>Basidiomycota</taxon>
        <taxon>Agaricomycotina</taxon>
        <taxon>Agaricomycetes</taxon>
        <taxon>Agaricomycetidae</taxon>
        <taxon>Agaricales</taxon>
        <taxon>Agaricineae</taxon>
        <taxon>Strophariaceae</taxon>
        <taxon>Hypholoma</taxon>
    </lineage>
</organism>
<dbReference type="EC" id="3.1.3.16" evidence="13"/>
<dbReference type="FunFam" id="3.60.21.10:FF:000002">
    <property type="entry name" value="Serine/threonine-protein phosphatase"/>
    <property type="match status" value="1"/>
</dbReference>
<dbReference type="SMART" id="SM00156">
    <property type="entry name" value="PP2Ac"/>
    <property type="match status" value="1"/>
</dbReference>